<evidence type="ECO:0000256" key="5">
    <source>
        <dbReference type="ARBA" id="ARBA00022801"/>
    </source>
</evidence>
<evidence type="ECO:0000256" key="4">
    <source>
        <dbReference type="ARBA" id="ARBA00022729"/>
    </source>
</evidence>
<evidence type="ECO:0000256" key="3">
    <source>
        <dbReference type="ARBA" id="ARBA00012662"/>
    </source>
</evidence>
<dbReference type="InterPro" id="IPR057739">
    <property type="entry name" value="Glyco_hydro_29_N"/>
</dbReference>
<dbReference type="GO" id="GO:0006004">
    <property type="term" value="P:fucose metabolic process"/>
    <property type="evidence" value="ECO:0007669"/>
    <property type="project" value="InterPro"/>
</dbReference>
<reference evidence="16" key="1">
    <citation type="submission" date="2019-12" db="UniProtKB">
        <authorList>
            <consortium name="WormBaseParasite"/>
        </authorList>
    </citation>
    <scope>IDENTIFICATION</scope>
</reference>
<dbReference type="WBParaSite" id="TMUE_1000003877.1">
    <property type="protein sequence ID" value="TMUE_1000003877.1"/>
    <property type="gene ID" value="WBGene00290105"/>
</dbReference>
<sequence>MLPLWYAIFISCALGEYLPNWESLDSRPLPLWFDQAKFGIFMHWGLYSVPSYGASAEWFWWWWQGAHRALQTTFMQKNYKPQFSYSEFAPMLTCEHFDANHFAEVVRKSGAKYFVFTSKHHEGYAMWPSAESMHFNSLDTGPHKDLVGELASAIRKAGIRFGLYYSLYEWFNPLFLSDTAANFTTQSYVENIVHPQLYDLINKYKPEVLWSDGDWNANDTYWNSTQFLAWLYNESPVKNTVVTNDRWGRGIMCKHGGFFTCSDRFNPKTLQPRKWENCYTIDTQSWGFRRDAKLNDYLTAEQLVKAFIETVSCGGNFLLNVGPTHDGRILPIFEERLYSMGEWLSINGEGIFETTPWFHQNDSLTEDVWYTARTSHTMPFVDNRSILTEDIYVYAFFFKWPEDGVLQLGSIFETFLPATTFVPVEGVARSLVLNCVMSHSADEPSVVALFTLDGPCCIDLVCAAAVAGICC</sequence>
<keyword evidence="15" id="KW-1185">Reference proteome</keyword>
<dbReference type="AlphaFoldDB" id="A0A5S6QA82"/>
<evidence type="ECO:0000256" key="2">
    <source>
        <dbReference type="ARBA" id="ARBA00007951"/>
    </source>
</evidence>
<feature type="signal peptide" evidence="12">
    <location>
        <begin position="1"/>
        <end position="15"/>
    </location>
</feature>
<dbReference type="PIRSF" id="PIRSF001092">
    <property type="entry name" value="Alpha-L-fucosidase"/>
    <property type="match status" value="1"/>
</dbReference>
<evidence type="ECO:0000256" key="7">
    <source>
        <dbReference type="ARBA" id="ARBA00023295"/>
    </source>
</evidence>
<dbReference type="GO" id="GO:0016139">
    <property type="term" value="P:glycoside catabolic process"/>
    <property type="evidence" value="ECO:0007669"/>
    <property type="project" value="TreeGrafter"/>
</dbReference>
<dbReference type="EC" id="3.2.1.51" evidence="3"/>
<evidence type="ECO:0000256" key="1">
    <source>
        <dbReference type="ARBA" id="ARBA00004071"/>
    </source>
</evidence>
<comment type="function">
    <text evidence="1">Alpha-L-fucosidase is responsible for hydrolyzing the alpha-1,6-linked fucose joined to the reducing-end N-acetylglucosamine of the carbohydrate moieties of glycoproteins.</text>
</comment>
<feature type="domain" description="Alpha-L-fucosidase C-terminal" evidence="14">
    <location>
        <begin position="360"/>
        <end position="414"/>
    </location>
</feature>
<feature type="site" description="May be important for catalysis" evidence="11">
    <location>
        <position position="278"/>
    </location>
</feature>
<dbReference type="Pfam" id="PF16757">
    <property type="entry name" value="Fucosidase_C"/>
    <property type="match status" value="1"/>
</dbReference>
<keyword evidence="6" id="KW-0325">Glycoprotein</keyword>
<dbReference type="SMART" id="SM00812">
    <property type="entry name" value="Alpha_L_fucos"/>
    <property type="match status" value="1"/>
</dbReference>
<evidence type="ECO:0000313" key="15">
    <source>
        <dbReference type="Proteomes" id="UP000046395"/>
    </source>
</evidence>
<evidence type="ECO:0000256" key="11">
    <source>
        <dbReference type="PIRSR" id="PIRSR001092-1"/>
    </source>
</evidence>
<evidence type="ECO:0000256" key="6">
    <source>
        <dbReference type="ARBA" id="ARBA00023180"/>
    </source>
</evidence>
<evidence type="ECO:0000313" key="16">
    <source>
        <dbReference type="WBParaSite" id="TMUE_1000003877.1"/>
    </source>
</evidence>
<evidence type="ECO:0000256" key="8">
    <source>
        <dbReference type="ARBA" id="ARBA00074133"/>
    </source>
</evidence>
<dbReference type="InterPro" id="IPR018526">
    <property type="entry name" value="Glyco_hydro_29_CS"/>
</dbReference>
<dbReference type="SUPFAM" id="SSF51445">
    <property type="entry name" value="(Trans)glycosidases"/>
    <property type="match status" value="1"/>
</dbReference>
<dbReference type="FunFam" id="3.20.20.80:FF:000027">
    <property type="entry name" value="Alpha-L-fucosidase"/>
    <property type="match status" value="1"/>
</dbReference>
<dbReference type="GO" id="GO:0004560">
    <property type="term" value="F:alpha-L-fucosidase activity"/>
    <property type="evidence" value="ECO:0007669"/>
    <property type="project" value="UniProtKB-EC"/>
</dbReference>
<dbReference type="GO" id="GO:0005764">
    <property type="term" value="C:lysosome"/>
    <property type="evidence" value="ECO:0007669"/>
    <property type="project" value="TreeGrafter"/>
</dbReference>
<accession>A0A5S6QA82</accession>
<dbReference type="InterPro" id="IPR017853">
    <property type="entry name" value="GH"/>
</dbReference>
<evidence type="ECO:0000256" key="10">
    <source>
        <dbReference type="PIRNR" id="PIRNR001092"/>
    </source>
</evidence>
<keyword evidence="5 10" id="KW-0378">Hydrolase</keyword>
<proteinExistence type="inferred from homology"/>
<keyword evidence="4 12" id="KW-0732">Signal</keyword>
<dbReference type="InterPro" id="IPR031919">
    <property type="entry name" value="Fucosidase_C"/>
</dbReference>
<feature type="chain" id="PRO_5024465926" description="Putative alpha-L-fucosidase" evidence="12">
    <location>
        <begin position="16"/>
        <end position="471"/>
    </location>
</feature>
<evidence type="ECO:0000259" key="13">
    <source>
        <dbReference type="Pfam" id="PF01120"/>
    </source>
</evidence>
<dbReference type="PRINTS" id="PR00741">
    <property type="entry name" value="GLHYDRLASE29"/>
</dbReference>
<dbReference type="PANTHER" id="PTHR10030">
    <property type="entry name" value="ALPHA-L-FUCOSIDASE"/>
    <property type="match status" value="1"/>
</dbReference>
<dbReference type="PROSITE" id="PS00385">
    <property type="entry name" value="ALPHA_L_FUCOSIDASE"/>
    <property type="match status" value="1"/>
</dbReference>
<comment type="similarity">
    <text evidence="2 10">Belongs to the glycosyl hydrolase 29 family.</text>
</comment>
<dbReference type="InterPro" id="IPR016286">
    <property type="entry name" value="FUC_metazoa-typ"/>
</dbReference>
<dbReference type="InterPro" id="IPR000933">
    <property type="entry name" value="Glyco_hydro_29"/>
</dbReference>
<name>A0A5S6QA82_TRIMR</name>
<dbReference type="Gene3D" id="3.20.20.80">
    <property type="entry name" value="Glycosidases"/>
    <property type="match status" value="1"/>
</dbReference>
<organism evidence="15 16">
    <name type="scientific">Trichuris muris</name>
    <name type="common">Mouse whipworm</name>
    <dbReference type="NCBI Taxonomy" id="70415"/>
    <lineage>
        <taxon>Eukaryota</taxon>
        <taxon>Metazoa</taxon>
        <taxon>Ecdysozoa</taxon>
        <taxon>Nematoda</taxon>
        <taxon>Enoplea</taxon>
        <taxon>Dorylaimia</taxon>
        <taxon>Trichinellida</taxon>
        <taxon>Trichuridae</taxon>
        <taxon>Trichuris</taxon>
    </lineage>
</organism>
<dbReference type="STRING" id="70415.A0A5S6QA82"/>
<dbReference type="PANTHER" id="PTHR10030:SF37">
    <property type="entry name" value="ALPHA-L-FUCOSIDASE-RELATED"/>
    <property type="match status" value="1"/>
</dbReference>
<evidence type="ECO:0000256" key="9">
    <source>
        <dbReference type="ARBA" id="ARBA00081661"/>
    </source>
</evidence>
<feature type="domain" description="Glycoside hydrolase family 29 N-terminal" evidence="13">
    <location>
        <begin position="15"/>
        <end position="349"/>
    </location>
</feature>
<dbReference type="Pfam" id="PF01120">
    <property type="entry name" value="Alpha_L_fucos"/>
    <property type="match status" value="1"/>
</dbReference>
<keyword evidence="7 10" id="KW-0326">Glycosidase</keyword>
<protein>
    <recommendedName>
        <fullName evidence="8">Putative alpha-L-fucosidase</fullName>
        <ecNumber evidence="3">3.2.1.51</ecNumber>
    </recommendedName>
    <alternativeName>
        <fullName evidence="9">Alpha-L-fucoside fucohydrolase</fullName>
    </alternativeName>
</protein>
<dbReference type="Proteomes" id="UP000046395">
    <property type="component" value="Unassembled WGS sequence"/>
</dbReference>
<evidence type="ECO:0000256" key="12">
    <source>
        <dbReference type="SAM" id="SignalP"/>
    </source>
</evidence>
<evidence type="ECO:0000259" key="14">
    <source>
        <dbReference type="Pfam" id="PF16757"/>
    </source>
</evidence>